<accession>A0A1R1JUW9</accession>
<keyword evidence="4" id="KW-0670">Pyruvate</keyword>
<feature type="domain" description="Pyruvate phosphate dikinase AMP/ATP-binding" evidence="3">
    <location>
        <begin position="58"/>
        <end position="292"/>
    </location>
</feature>
<name>A0A1R1JUW9_ALCXX</name>
<dbReference type="Gene3D" id="3.30.1490.20">
    <property type="entry name" value="ATP-grasp fold, A domain"/>
    <property type="match status" value="2"/>
</dbReference>
<dbReference type="SUPFAM" id="SSF56059">
    <property type="entry name" value="Glutathione synthetase ATP-binding domain-like"/>
    <property type="match status" value="1"/>
</dbReference>
<dbReference type="RefSeq" id="WP_076411523.1">
    <property type="nucleotide sequence ID" value="NZ_AP028040.1"/>
</dbReference>
<feature type="region of interest" description="Disordered" evidence="1">
    <location>
        <begin position="845"/>
        <end position="865"/>
    </location>
</feature>
<reference evidence="4 5" key="1">
    <citation type="submission" date="2016-09" db="EMBL/GenBank/DDBJ databases">
        <title>Phylogenomics of Achromobacter.</title>
        <authorList>
            <person name="Jeukens J."/>
            <person name="Freschi L."/>
            <person name="Vincent A.T."/>
            <person name="Emond-Rheault J.-G."/>
            <person name="Kukavica-Ibrulj I."/>
            <person name="Charette S.J."/>
            <person name="Levesque R.C."/>
        </authorList>
    </citation>
    <scope>NUCLEOTIDE SEQUENCE [LARGE SCALE GENOMIC DNA]</scope>
    <source>
        <strain evidence="4 5">AUS488</strain>
    </source>
</reference>
<protein>
    <submittedName>
        <fullName evidence="4">Pyruvate, water dikinase</fullName>
    </submittedName>
</protein>
<dbReference type="GO" id="GO:0005524">
    <property type="term" value="F:ATP binding"/>
    <property type="evidence" value="ECO:0007669"/>
    <property type="project" value="InterPro"/>
</dbReference>
<evidence type="ECO:0000259" key="2">
    <source>
        <dbReference type="Pfam" id="PF00391"/>
    </source>
</evidence>
<dbReference type="PANTHER" id="PTHR43615:SF1">
    <property type="entry name" value="PPDK_N DOMAIN-CONTAINING PROTEIN"/>
    <property type="match status" value="1"/>
</dbReference>
<feature type="domain" description="PEP-utilising enzyme mobile" evidence="2">
    <location>
        <begin position="771"/>
        <end position="841"/>
    </location>
</feature>
<dbReference type="SUPFAM" id="SSF52009">
    <property type="entry name" value="Phosphohistidine domain"/>
    <property type="match status" value="1"/>
</dbReference>
<dbReference type="InterPro" id="IPR002192">
    <property type="entry name" value="PPDK_AMP/ATP-bd"/>
</dbReference>
<dbReference type="Gene3D" id="3.50.30.10">
    <property type="entry name" value="Phosphohistidine domain"/>
    <property type="match status" value="1"/>
</dbReference>
<evidence type="ECO:0000313" key="4">
    <source>
        <dbReference type="EMBL" id="OMG89056.1"/>
    </source>
</evidence>
<proteinExistence type="predicted"/>
<dbReference type="InterPro" id="IPR051549">
    <property type="entry name" value="PEP_Utilizing_Enz"/>
</dbReference>
<dbReference type="Proteomes" id="UP000187251">
    <property type="component" value="Unassembled WGS sequence"/>
</dbReference>
<dbReference type="InterPro" id="IPR008279">
    <property type="entry name" value="PEP-util_enz_mobile_dom"/>
</dbReference>
<keyword evidence="4" id="KW-0808">Transferase</keyword>
<dbReference type="GO" id="GO:0016301">
    <property type="term" value="F:kinase activity"/>
    <property type="evidence" value="ECO:0007669"/>
    <property type="project" value="UniProtKB-KW"/>
</dbReference>
<evidence type="ECO:0000259" key="3">
    <source>
        <dbReference type="Pfam" id="PF01326"/>
    </source>
</evidence>
<evidence type="ECO:0000256" key="1">
    <source>
        <dbReference type="SAM" id="MobiDB-lite"/>
    </source>
</evidence>
<dbReference type="Pfam" id="PF01326">
    <property type="entry name" value="PPDK_N"/>
    <property type="match status" value="1"/>
</dbReference>
<dbReference type="EMBL" id="MJMN01000012">
    <property type="protein sequence ID" value="OMG89056.1"/>
    <property type="molecule type" value="Genomic_DNA"/>
</dbReference>
<comment type="caution">
    <text evidence="4">The sequence shown here is derived from an EMBL/GenBank/DDBJ whole genome shotgun (WGS) entry which is preliminary data.</text>
</comment>
<dbReference type="InterPro" id="IPR036637">
    <property type="entry name" value="Phosphohistidine_dom_sf"/>
</dbReference>
<keyword evidence="4" id="KW-0418">Kinase</keyword>
<gene>
    <name evidence="4" type="ORF">BIZ92_25295</name>
</gene>
<evidence type="ECO:0000313" key="5">
    <source>
        <dbReference type="Proteomes" id="UP000187251"/>
    </source>
</evidence>
<dbReference type="Pfam" id="PF00391">
    <property type="entry name" value="PEP-utilizers"/>
    <property type="match status" value="1"/>
</dbReference>
<organism evidence="4 5">
    <name type="scientific">Alcaligenes xylosoxydans xylosoxydans</name>
    <name type="common">Achromobacter xylosoxidans</name>
    <dbReference type="NCBI Taxonomy" id="85698"/>
    <lineage>
        <taxon>Bacteria</taxon>
        <taxon>Pseudomonadati</taxon>
        <taxon>Pseudomonadota</taxon>
        <taxon>Betaproteobacteria</taxon>
        <taxon>Burkholderiales</taxon>
        <taxon>Alcaligenaceae</taxon>
        <taxon>Achromobacter</taxon>
    </lineage>
</organism>
<sequence length="865" mass="92223">MTTAAILDWAAARDAGVAGAGGKGWQLARMAQLGIPVPPGFVLAASTSLARRPGEPVADTLAQALHQALSERGWLDLPLALRSSSPQEDGRTASFAGIHLSCLNVRGAAAAVDAVRQIWDSAWTPQADAYRQRLGLQAEERPMAVVVMPLLPATASGIAFTCDPLGGRLDRMVIHANWGLGESLVGGQAEGDEYHLHADARQLAWLLARQRIGAKRRATLPAAGGGTRLVEQSAARAAQPVLTPAQIDALAALARDAARALDYSGAPYDLEWVHDGQDFWIVQARPVTAIARHTYPGLQSQPSYWSRGNTREVLPLPMSALEWDGGRLMAERMLTRGFELSGYRTLPGARLAAMFDGRVYLDASVIQWVGHDALGIAPSAMNALLGGPQPEIQVPAPGLAQRWRHALRMLRYLRRAGPLRRRADADLPRQFARARAWLDETPPADSAALGARLLEQFRTVAAADDLFFLQGSGGGALSKLLEWVERARPGEGHALTAALMAGGEPSVTAAQSYDLMALAQRAAREPHTLAWLREPGRDGAAWATRLPPDSAFRQALADFLARYGHRAVYETYLRNPRWREAPDYLLDSVLNLIGADPAALRARQERAAREAWQAVRAALPWWQRPLAAKLLTAARREGAQREAARSVLVAYLAAARRSALELGTRMRGADGLAAADDIFHLTAEEIFALAAGRLAPAAAARRAADRRARLAAWTDAPDHDVIVEYGEAPPVAAPAAPAGGDAPWRGTPVASGRAQGPAFVAHDPHAALALPAGAILVAPSTDPAWTPLFLRAGAVVMEAGGYLSHGAIVAREFGIPAVVNVQGILRQVASGDWLEVDAARGTVRRLPAPASAATPDAGPARPQQP</sequence>
<dbReference type="AlphaFoldDB" id="A0A1R1JUW9"/>
<dbReference type="InterPro" id="IPR013815">
    <property type="entry name" value="ATP_grasp_subdomain_1"/>
</dbReference>
<dbReference type="PANTHER" id="PTHR43615">
    <property type="entry name" value="PHOSPHOENOLPYRUVATE SYNTHASE-RELATED"/>
    <property type="match status" value="1"/>
</dbReference>
<dbReference type="Gene3D" id="3.30.470.20">
    <property type="entry name" value="ATP-grasp fold, B domain"/>
    <property type="match status" value="1"/>
</dbReference>